<protein>
    <submittedName>
        <fullName evidence="3">NAD-dependent epimerase/dehydratase family protein</fullName>
    </submittedName>
</protein>
<dbReference type="SUPFAM" id="SSF51735">
    <property type="entry name" value="NAD(P)-binding Rossmann-fold domains"/>
    <property type="match status" value="1"/>
</dbReference>
<accession>A0ABX8B279</accession>
<name>A0ABX8B279_9BACT</name>
<evidence type="ECO:0000256" key="1">
    <source>
        <dbReference type="ARBA" id="ARBA00007637"/>
    </source>
</evidence>
<organism evidence="3 4">
    <name type="scientific">Chloracidobacterium sp. N</name>
    <dbReference type="NCBI Taxonomy" id="2821540"/>
    <lineage>
        <taxon>Bacteria</taxon>
        <taxon>Pseudomonadati</taxon>
        <taxon>Acidobacteriota</taxon>
        <taxon>Terriglobia</taxon>
        <taxon>Terriglobales</taxon>
        <taxon>Acidobacteriaceae</taxon>
        <taxon>Chloracidobacterium</taxon>
        <taxon>Chloracidobacterium aggregatum</taxon>
    </lineage>
</organism>
<proteinExistence type="inferred from homology"/>
<feature type="domain" description="NAD-dependent epimerase/dehydratase" evidence="2">
    <location>
        <begin position="3"/>
        <end position="274"/>
    </location>
</feature>
<evidence type="ECO:0000259" key="2">
    <source>
        <dbReference type="Pfam" id="PF01370"/>
    </source>
</evidence>
<dbReference type="RefSeq" id="WP_211423286.1">
    <property type="nucleotide sequence ID" value="NZ_CP072643.1"/>
</dbReference>
<dbReference type="EMBL" id="CP072643">
    <property type="protein sequence ID" value="QUV95044.1"/>
    <property type="molecule type" value="Genomic_DNA"/>
</dbReference>
<dbReference type="Pfam" id="PF01370">
    <property type="entry name" value="Epimerase"/>
    <property type="match status" value="1"/>
</dbReference>
<evidence type="ECO:0000313" key="4">
    <source>
        <dbReference type="Proteomes" id="UP000677668"/>
    </source>
</evidence>
<keyword evidence="4" id="KW-1185">Reference proteome</keyword>
<dbReference type="PANTHER" id="PTHR43000">
    <property type="entry name" value="DTDP-D-GLUCOSE 4,6-DEHYDRATASE-RELATED"/>
    <property type="match status" value="1"/>
</dbReference>
<gene>
    <name evidence="3" type="ORF">J8C05_13530</name>
</gene>
<dbReference type="InterPro" id="IPR001509">
    <property type="entry name" value="Epimerase_deHydtase"/>
</dbReference>
<sequence>MRILLTGMCGFVGSVVARVLREWLTGVELVGLDNLVRPGSEINRQRLREAGFRLLHGDIRLPSDLEGLPPCDWIIDAAANPSVLAGVDGKTGARQLLEHNLVGTLNLLELARRWNAGFILLGTSRVYSIAALCALPLREQANRFVPDPNAGADGLTPAGITETFSTTPPLSLYGSAKLASEVLALEYGAAFGLPVFINRCGVMAGAEQFGKADQGIVSFWIRAYAARRPLRYIGFGGSGRQVRDCLHPADLVPLLVAQMNAGQDAGLPRVVNVGGGMESSFSLAELSAWCADRFGPHEVTADLTPRPFDVGWLVLDASLARTRYDWRPTYTREAIFAEIAEHARQHPEWLRLSED</sequence>
<reference evidence="3 4" key="1">
    <citation type="submission" date="2021-03" db="EMBL/GenBank/DDBJ databases">
        <title>Genomic and phenotypic characterization of Chloracidobacterium isolates provides evidence for multiple species.</title>
        <authorList>
            <person name="Saini M.K."/>
            <person name="Costas A.M.G."/>
            <person name="Tank M."/>
            <person name="Bryant D.A."/>
        </authorList>
    </citation>
    <scope>NUCLEOTIDE SEQUENCE [LARGE SCALE GENOMIC DNA]</scope>
    <source>
        <strain evidence="3 4">N</strain>
    </source>
</reference>
<evidence type="ECO:0000313" key="3">
    <source>
        <dbReference type="EMBL" id="QUV95044.1"/>
    </source>
</evidence>
<comment type="similarity">
    <text evidence="1">Belongs to the NAD(P)-dependent epimerase/dehydratase family.</text>
</comment>
<dbReference type="Proteomes" id="UP000677668">
    <property type="component" value="Chromosome 2"/>
</dbReference>
<dbReference type="InterPro" id="IPR036291">
    <property type="entry name" value="NAD(P)-bd_dom_sf"/>
</dbReference>
<dbReference type="Gene3D" id="3.40.50.720">
    <property type="entry name" value="NAD(P)-binding Rossmann-like Domain"/>
    <property type="match status" value="1"/>
</dbReference>